<dbReference type="Proteomes" id="UP000198525">
    <property type="component" value="Unassembled WGS sequence"/>
</dbReference>
<dbReference type="PRINTS" id="PR00990">
    <property type="entry name" value="RIBOKINASE"/>
</dbReference>
<dbReference type="GO" id="GO:0046872">
    <property type="term" value="F:metal ion binding"/>
    <property type="evidence" value="ECO:0007669"/>
    <property type="project" value="UniProtKB-KW"/>
</dbReference>
<sequence>MLHNFGSINLDHVYRVPHLVRPGETLASSDYHVGLGGKGANQSLAMALAGGEVSHWGRISRQDAWARDILARAGVNVTFTELVDAPSGHAIIQVDDRGENAIILFPGANHGFTATDIEALLDACEPGDWILTQNECSALPELFSRARQHGVNLAFNPAPMSDAVNRLPLTACDLLFVNRGEAAWLAGVAQDEPAERLLDALSERLPDTATVLTLGHDGAWYQEGTARHHQPALAVEAVDTTAAGDTFIGYFLARRQAGDAVPRCLEVAATAAALGVMRPGAAESIPGRNDVEQALRDGLPG</sequence>
<accession>A0A1G8SJZ4</accession>
<dbReference type="Pfam" id="PF00294">
    <property type="entry name" value="PfkB"/>
    <property type="match status" value="1"/>
</dbReference>
<dbReference type="InterPro" id="IPR011611">
    <property type="entry name" value="PfkB_dom"/>
</dbReference>
<dbReference type="PANTHER" id="PTHR10584:SF166">
    <property type="entry name" value="RIBOKINASE"/>
    <property type="match status" value="1"/>
</dbReference>
<evidence type="ECO:0000256" key="8">
    <source>
        <dbReference type="ARBA" id="ARBA00023277"/>
    </source>
</evidence>
<evidence type="ECO:0000256" key="9">
    <source>
        <dbReference type="SAM" id="MobiDB-lite"/>
    </source>
</evidence>
<reference evidence="11 12" key="1">
    <citation type="submission" date="2016-10" db="EMBL/GenBank/DDBJ databases">
        <authorList>
            <person name="de Groot N.N."/>
        </authorList>
    </citation>
    <scope>NUCLEOTIDE SEQUENCE [LARGE SCALE GENOMIC DNA]</scope>
    <source>
        <strain evidence="11 12">CGMCC 1.6133</strain>
    </source>
</reference>
<keyword evidence="7" id="KW-0630">Potassium</keyword>
<evidence type="ECO:0000256" key="1">
    <source>
        <dbReference type="ARBA" id="ARBA00022679"/>
    </source>
</evidence>
<keyword evidence="3" id="KW-0547">Nucleotide-binding</keyword>
<keyword evidence="2" id="KW-0479">Metal-binding</keyword>
<keyword evidence="12" id="KW-1185">Reference proteome</keyword>
<keyword evidence="8" id="KW-0119">Carbohydrate metabolism</keyword>
<keyword evidence="6" id="KW-0460">Magnesium</keyword>
<dbReference type="STRING" id="376427.SAMN04487954_10427"/>
<name>A0A1G8SJZ4_9GAMM</name>
<keyword evidence="1" id="KW-0808">Transferase</keyword>
<keyword evidence="4 11" id="KW-0418">Kinase</keyword>
<proteinExistence type="predicted"/>
<evidence type="ECO:0000256" key="7">
    <source>
        <dbReference type="ARBA" id="ARBA00022958"/>
    </source>
</evidence>
<evidence type="ECO:0000313" key="12">
    <source>
        <dbReference type="Proteomes" id="UP000198525"/>
    </source>
</evidence>
<dbReference type="GO" id="GO:0004747">
    <property type="term" value="F:ribokinase activity"/>
    <property type="evidence" value="ECO:0007669"/>
    <property type="project" value="InterPro"/>
</dbReference>
<dbReference type="InterPro" id="IPR029056">
    <property type="entry name" value="Ribokinase-like"/>
</dbReference>
<dbReference type="SUPFAM" id="SSF53613">
    <property type="entry name" value="Ribokinase-like"/>
    <property type="match status" value="1"/>
</dbReference>
<evidence type="ECO:0000259" key="10">
    <source>
        <dbReference type="Pfam" id="PF00294"/>
    </source>
</evidence>
<keyword evidence="5" id="KW-0067">ATP-binding</keyword>
<evidence type="ECO:0000256" key="2">
    <source>
        <dbReference type="ARBA" id="ARBA00022723"/>
    </source>
</evidence>
<evidence type="ECO:0000256" key="3">
    <source>
        <dbReference type="ARBA" id="ARBA00022741"/>
    </source>
</evidence>
<evidence type="ECO:0000313" key="11">
    <source>
        <dbReference type="EMBL" id="SDJ29572.1"/>
    </source>
</evidence>
<evidence type="ECO:0000256" key="5">
    <source>
        <dbReference type="ARBA" id="ARBA00022840"/>
    </source>
</evidence>
<evidence type="ECO:0000256" key="6">
    <source>
        <dbReference type="ARBA" id="ARBA00022842"/>
    </source>
</evidence>
<evidence type="ECO:0000256" key="4">
    <source>
        <dbReference type="ARBA" id="ARBA00022777"/>
    </source>
</evidence>
<dbReference type="InterPro" id="IPR002139">
    <property type="entry name" value="Ribo/fructo_kinase"/>
</dbReference>
<dbReference type="InterPro" id="IPR011877">
    <property type="entry name" value="Ribokinase"/>
</dbReference>
<feature type="region of interest" description="Disordered" evidence="9">
    <location>
        <begin position="282"/>
        <end position="301"/>
    </location>
</feature>
<protein>
    <submittedName>
        <fullName evidence="11">Ribokinase</fullName>
    </submittedName>
</protein>
<dbReference type="PANTHER" id="PTHR10584">
    <property type="entry name" value="SUGAR KINASE"/>
    <property type="match status" value="1"/>
</dbReference>
<dbReference type="OrthoDB" id="9775849at2"/>
<dbReference type="EMBL" id="FNES01000004">
    <property type="protein sequence ID" value="SDJ29572.1"/>
    <property type="molecule type" value="Genomic_DNA"/>
</dbReference>
<dbReference type="CDD" id="cd01174">
    <property type="entry name" value="ribokinase"/>
    <property type="match status" value="1"/>
</dbReference>
<feature type="domain" description="Carbohydrate kinase PfkB" evidence="10">
    <location>
        <begin position="5"/>
        <end position="286"/>
    </location>
</feature>
<dbReference type="AlphaFoldDB" id="A0A1G8SJZ4"/>
<organism evidence="11 12">
    <name type="scientific">Billgrantia gudaonensis</name>
    <dbReference type="NCBI Taxonomy" id="376427"/>
    <lineage>
        <taxon>Bacteria</taxon>
        <taxon>Pseudomonadati</taxon>
        <taxon>Pseudomonadota</taxon>
        <taxon>Gammaproteobacteria</taxon>
        <taxon>Oceanospirillales</taxon>
        <taxon>Halomonadaceae</taxon>
        <taxon>Billgrantia</taxon>
    </lineage>
</organism>
<dbReference type="Gene3D" id="3.40.1190.20">
    <property type="match status" value="1"/>
</dbReference>
<dbReference type="GO" id="GO:0006014">
    <property type="term" value="P:D-ribose metabolic process"/>
    <property type="evidence" value="ECO:0007669"/>
    <property type="project" value="InterPro"/>
</dbReference>
<dbReference type="GO" id="GO:0005524">
    <property type="term" value="F:ATP binding"/>
    <property type="evidence" value="ECO:0007669"/>
    <property type="project" value="UniProtKB-KW"/>
</dbReference>
<gene>
    <name evidence="11" type="ORF">SAMN04487954_10427</name>
</gene>
<dbReference type="RefSeq" id="WP_089684151.1">
    <property type="nucleotide sequence ID" value="NZ_FNES01000004.1"/>
</dbReference>